<dbReference type="Proteomes" id="UP000198683">
    <property type="component" value="Unassembled WGS sequence"/>
</dbReference>
<dbReference type="SUPFAM" id="SSF51338">
    <property type="entry name" value="Composite domain of metallo-dependent hydrolases"/>
    <property type="match status" value="1"/>
</dbReference>
<dbReference type="PANTHER" id="PTHR43135">
    <property type="entry name" value="ALPHA-D-RIBOSE 1-METHYLPHOSPHONATE 5-TRIPHOSPHATE DIPHOSPHATASE"/>
    <property type="match status" value="1"/>
</dbReference>
<dbReference type="Gene3D" id="3.20.20.140">
    <property type="entry name" value="Metal-dependent hydrolases"/>
    <property type="match status" value="1"/>
</dbReference>
<dbReference type="AlphaFoldDB" id="A0A1G9JWS4"/>
<dbReference type="Gene3D" id="2.30.40.10">
    <property type="entry name" value="Urease, subunit C, domain 1"/>
    <property type="match status" value="1"/>
</dbReference>
<proteinExistence type="predicted"/>
<evidence type="ECO:0000313" key="4">
    <source>
        <dbReference type="Proteomes" id="UP000198683"/>
    </source>
</evidence>
<reference evidence="3 4" key="1">
    <citation type="submission" date="2016-10" db="EMBL/GenBank/DDBJ databases">
        <authorList>
            <person name="de Groot N.N."/>
        </authorList>
    </citation>
    <scope>NUCLEOTIDE SEQUENCE [LARGE SCALE GENOMIC DNA]</scope>
    <source>
        <strain evidence="3 4">CGMCC 4.5681</strain>
    </source>
</reference>
<dbReference type="InterPro" id="IPR011059">
    <property type="entry name" value="Metal-dep_hydrolase_composite"/>
</dbReference>
<keyword evidence="4" id="KW-1185">Reference proteome</keyword>
<sequence>MLALTGVTALVCDGLSPCEKATVLVEGGRVTAVGPDVPVPPGVGTVDLPGHTVLPGLIDSHVHLGPPEPRGGPKVLGRARAVVGWMRHQPGKRRAFLRHGVTTVCSLGDDDTWIRDFRHKVATHRLTGPRLLVAGPIFTSPGGHPVATAGARPGAGWVRVPRDPAEAREQVEELASGSDPVDVVKVVHDRGDPRRRSLQPLDEAILRAIVEQAHRCGRKVVAHWGTLDDLAELLACGVDVLHHLEPRGPLAGWPARLLDAMVRGGVALAPTLAVTDALLDEDTKTLLRRRVAEFHEAGGTLVAASDAGMPSVPSGGGLIRDIALLAASGLTAREAVAAATTAAARTLGVPGLGVLRPGSAADLLVVAGDPLTDLGALRRVAMVLRDGRVVIDRTRERTGRPCRTTLTPGRSPSGTEPRPTSSCGRRSPCWARRPAGC</sequence>
<organism evidence="3 4">
    <name type="scientific">Nonomuraea maritima</name>
    <dbReference type="NCBI Taxonomy" id="683260"/>
    <lineage>
        <taxon>Bacteria</taxon>
        <taxon>Bacillati</taxon>
        <taxon>Actinomycetota</taxon>
        <taxon>Actinomycetes</taxon>
        <taxon>Streptosporangiales</taxon>
        <taxon>Streptosporangiaceae</taxon>
        <taxon>Nonomuraea</taxon>
    </lineage>
</organism>
<dbReference type="InterPro" id="IPR006680">
    <property type="entry name" value="Amidohydro-rel"/>
</dbReference>
<feature type="domain" description="Amidohydrolase-related" evidence="2">
    <location>
        <begin position="52"/>
        <end position="390"/>
    </location>
</feature>
<dbReference type="RefSeq" id="WP_090770570.1">
    <property type="nucleotide sequence ID" value="NZ_FNFB01000021.1"/>
</dbReference>
<dbReference type="OrthoDB" id="3514520at2"/>
<dbReference type="Pfam" id="PF01979">
    <property type="entry name" value="Amidohydro_1"/>
    <property type="match status" value="1"/>
</dbReference>
<feature type="region of interest" description="Disordered" evidence="1">
    <location>
        <begin position="397"/>
        <end position="427"/>
    </location>
</feature>
<evidence type="ECO:0000259" key="2">
    <source>
        <dbReference type="Pfam" id="PF01979"/>
    </source>
</evidence>
<feature type="compositionally biased region" description="Polar residues" evidence="1">
    <location>
        <begin position="404"/>
        <end position="424"/>
    </location>
</feature>
<evidence type="ECO:0000313" key="3">
    <source>
        <dbReference type="EMBL" id="SDL41958.1"/>
    </source>
</evidence>
<accession>A0A1G9JWS4</accession>
<gene>
    <name evidence="3" type="ORF">SAMN05421874_12145</name>
</gene>
<protein>
    <submittedName>
        <fullName evidence="3">Enamidase</fullName>
    </submittedName>
</protein>
<dbReference type="PANTHER" id="PTHR43135:SF3">
    <property type="entry name" value="ALPHA-D-RIBOSE 1-METHYLPHOSPHONATE 5-TRIPHOSPHATE DIPHOSPHATASE"/>
    <property type="match status" value="1"/>
</dbReference>
<dbReference type="GO" id="GO:0016810">
    <property type="term" value="F:hydrolase activity, acting on carbon-nitrogen (but not peptide) bonds"/>
    <property type="evidence" value="ECO:0007669"/>
    <property type="project" value="InterPro"/>
</dbReference>
<dbReference type="InterPro" id="IPR051781">
    <property type="entry name" value="Metallo-dep_Hydrolase"/>
</dbReference>
<evidence type="ECO:0000256" key="1">
    <source>
        <dbReference type="SAM" id="MobiDB-lite"/>
    </source>
</evidence>
<name>A0A1G9JWS4_9ACTN</name>
<dbReference type="InterPro" id="IPR032466">
    <property type="entry name" value="Metal_Hydrolase"/>
</dbReference>
<dbReference type="SUPFAM" id="SSF51556">
    <property type="entry name" value="Metallo-dependent hydrolases"/>
    <property type="match status" value="1"/>
</dbReference>
<dbReference type="STRING" id="683260.SAMN05421874_12145"/>
<dbReference type="EMBL" id="FNFB01000021">
    <property type="protein sequence ID" value="SDL41958.1"/>
    <property type="molecule type" value="Genomic_DNA"/>
</dbReference>